<feature type="compositionally biased region" description="Low complexity" evidence="1">
    <location>
        <begin position="849"/>
        <end position="858"/>
    </location>
</feature>
<dbReference type="Gene3D" id="2.40.50.140">
    <property type="entry name" value="Nucleic acid-binding proteins"/>
    <property type="match status" value="1"/>
</dbReference>
<feature type="region of interest" description="Disordered" evidence="1">
    <location>
        <begin position="211"/>
        <end position="415"/>
    </location>
</feature>
<feature type="compositionally biased region" description="Acidic residues" evidence="1">
    <location>
        <begin position="806"/>
        <end position="821"/>
    </location>
</feature>
<reference evidence="2" key="1">
    <citation type="submission" date="2022-07" db="EMBL/GenBank/DDBJ databases">
        <title>Draft genome sequence of Zalerion maritima ATCC 34329, a (micro)plastics degrading marine fungus.</title>
        <authorList>
            <person name="Paco A."/>
            <person name="Goncalves M.F.M."/>
            <person name="Rocha-Santos T.A.P."/>
            <person name="Alves A."/>
        </authorList>
    </citation>
    <scope>NUCLEOTIDE SEQUENCE</scope>
    <source>
        <strain evidence="2">ATCC 34329</strain>
    </source>
</reference>
<sequence length="1604" mass="175210">MASQNAADKPPLETLEAIPIAKLHPDFPDVNSLVVRAIITVAWPYNSIKKSLAFRISEPDFSLRRENGQVRVQFDGPSAEALFQLDIGSDDEVILSLDGADWTTEDQKKSRLSVSSINWQLNFKNKLRLQVKLVEQGGTKLIDIDQPDAPESPAREPTPDYTNDLPHEFSPAIPASSKPAKNHLAETLAADEYSYRSPAYLKRQRLSYGSLFEDPWEDDGGVKNKGRKRTRFGRDRTSWRYTSQSPTPEPEPEPELETEPQLEPQLKPQPEPQRSSIKEEERVIPSHSPTAAKDTEPSSKSNPTEDNTSQPNASEDIEMVASMVKDAQPDMTDAQVSEQAEGHSLDHERTEEEPPVSISADPSATTPAEATAVQDTVVGEPRSQDKPMAPELQSQGDAMNVDHPGPDNSIMSGNSDAHLEFPQEDVVMANSEPQAEPGIISMQSFEQQAVNRNQQRPDAIMEPILTMADEHPQTVMAPLPTDHTPLQDSSFGQYTPDLLINQDHNMQDGFGMPVQPNLGHEAHYETNFDSSHGHIIHGPHGVDAGGIAWAITSESPGPEPLQEQFYDGPTTEPPAGAPTSDFTTGAEARDSYPAYDNYPEETLDPSDPVERQGSSNAEPIDLDDESEDDNTGEYGDTDEPDEKGGDYDTRHYADIQDDEEGAEEESEPESSEKYYDEEEEEEGYGDENRMGENGMSEEGSYEEDDENHVYSQYQVMQPMPQPPISAPRAAPRAAPPGPPEVIDLISDSEEEEEGEEEACEDSEEYAQDESGDELGRPHYPQYMVPLGLSRNQLPSNRDDELQHDLETEEEEEEDGRGDEEGSGQSDVPDGEEDTPVPPQATTRRPLPGSSLESHISISDSKDETVELSKNNPPPTNAASKLLGPSQVDPDEQADMVSRASDQPGENNSEVEGVDSSIPEDRITGFFQVIKSEYGSASLVSAHGGNDISGFPRAESLAPEGSMVSVSVTGAFDPVPSIAEDDASDAPESTPQQARCLAAAAIRGSRQTSLEVVAIDSDSEDVHQQSPAPTVDLGEDGPEEQHTYGDRVKTSQQDQEQLSNEEAVDEIDVTDDAIKTPVVQGPAAAPVAESTEVEMTDAPMHEVPDRAADALPATVTSELMHIHDEDEAESPGDQLLQEMEAHASTMEVDTPTKTPAAEPMQPPPTSSFASQMEAVEEETELVEMIKVPSVPALQSAQSTQDTVVDAKDTPIDDAIPQTQPTEISFARSAQDGEEEARQSPEKHGDSYTVAESDGTQRDTESNMVTGATSDAEQETPVPSKPRRRGRPPTNSKPEPIHTGWKARNTGAPATRRSTRHTSRVTESPVSPSADQSIMYARASLAERRGSRQSNQGYEASSPRTTRSSFIGSQTPDATHLTHLPPSSGDGSVRLARAALRSPSKAGGEAEADVKPPTEMLPKTTGEESEAAVRASLEKTLKEELGEYCPLKALRRFVNIEKFAAIAVAVTTGTAPVRDKTRREYLCKFMVTDHSTAVPSDQVFEVRVWHRNREFLPIVKGGDGVLLRDFSVVSIHNKGFGLRSNGGSKCAVWETYKEGTQIRNGPVEVSEAEEDWGRKQMGWYRQLDEKTRARIQKEATKMAGEEGKNK</sequence>
<feature type="compositionally biased region" description="Polar residues" evidence="1">
    <location>
        <begin position="298"/>
        <end position="313"/>
    </location>
</feature>
<feature type="compositionally biased region" description="Polar residues" evidence="1">
    <location>
        <begin position="1346"/>
        <end position="1371"/>
    </location>
</feature>
<feature type="compositionally biased region" description="Polar residues" evidence="1">
    <location>
        <begin position="1191"/>
        <end position="1201"/>
    </location>
</feature>
<feature type="compositionally biased region" description="Acidic residues" evidence="1">
    <location>
        <begin position="250"/>
        <end position="260"/>
    </location>
</feature>
<feature type="region of interest" description="Disordered" evidence="1">
    <location>
        <begin position="1075"/>
        <end position="1094"/>
    </location>
</feature>
<protein>
    <recommendedName>
        <fullName evidence="4">Telomeric single stranded DNA binding POT1/Cdc13 domain-containing protein</fullName>
    </recommendedName>
</protein>
<keyword evidence="3" id="KW-1185">Reference proteome</keyword>
<feature type="compositionally biased region" description="Basic and acidic residues" evidence="1">
    <location>
        <begin position="1234"/>
        <end position="1244"/>
    </location>
</feature>
<feature type="compositionally biased region" description="Acidic residues" evidence="1">
    <location>
        <begin position="655"/>
        <end position="685"/>
    </location>
</feature>
<dbReference type="SUPFAM" id="SSF50249">
    <property type="entry name" value="Nucleic acid-binding proteins"/>
    <property type="match status" value="1"/>
</dbReference>
<evidence type="ECO:0000256" key="1">
    <source>
        <dbReference type="SAM" id="MobiDB-lite"/>
    </source>
</evidence>
<feature type="region of interest" description="Disordered" evidence="1">
    <location>
        <begin position="973"/>
        <end position="992"/>
    </location>
</feature>
<dbReference type="Proteomes" id="UP001201980">
    <property type="component" value="Unassembled WGS sequence"/>
</dbReference>
<name>A0AAD5RKS9_9PEZI</name>
<feature type="compositionally biased region" description="Low complexity" evidence="1">
    <location>
        <begin position="1076"/>
        <end position="1087"/>
    </location>
</feature>
<dbReference type="InterPro" id="IPR012340">
    <property type="entry name" value="NA-bd_OB-fold"/>
</dbReference>
<feature type="region of interest" description="Disordered" evidence="1">
    <location>
        <begin position="1143"/>
        <end position="1425"/>
    </location>
</feature>
<feature type="compositionally biased region" description="Basic and acidic residues" evidence="1">
    <location>
        <begin position="796"/>
        <end position="805"/>
    </location>
</feature>
<proteinExistence type="predicted"/>
<feature type="compositionally biased region" description="Polar residues" evidence="1">
    <location>
        <begin position="899"/>
        <end position="909"/>
    </location>
</feature>
<comment type="caution">
    <text evidence="2">The sequence shown here is derived from an EMBL/GenBank/DDBJ whole genome shotgun (WGS) entry which is preliminary data.</text>
</comment>
<evidence type="ECO:0008006" key="4">
    <source>
        <dbReference type="Google" id="ProtNLM"/>
    </source>
</evidence>
<feature type="compositionally biased region" description="Basic and acidic residues" evidence="1">
    <location>
        <begin position="1038"/>
        <end position="1048"/>
    </location>
</feature>
<feature type="compositionally biased region" description="Acidic residues" evidence="1">
    <location>
        <begin position="620"/>
        <end position="641"/>
    </location>
</feature>
<feature type="region of interest" description="Disordered" evidence="1">
    <location>
        <begin position="142"/>
        <end position="180"/>
    </location>
</feature>
<feature type="compositionally biased region" description="Basic and acidic residues" evidence="1">
    <location>
        <begin position="642"/>
        <end position="654"/>
    </location>
</feature>
<feature type="region of interest" description="Disordered" evidence="1">
    <location>
        <begin position="552"/>
        <end position="918"/>
    </location>
</feature>
<evidence type="ECO:0000313" key="2">
    <source>
        <dbReference type="EMBL" id="KAJ2896693.1"/>
    </source>
</evidence>
<evidence type="ECO:0000313" key="3">
    <source>
        <dbReference type="Proteomes" id="UP001201980"/>
    </source>
</evidence>
<feature type="compositionally biased region" description="Basic and acidic residues" evidence="1">
    <location>
        <begin position="340"/>
        <end position="352"/>
    </location>
</feature>
<gene>
    <name evidence="2" type="ORF">MKZ38_005293</name>
</gene>
<feature type="region of interest" description="Disordered" evidence="1">
    <location>
        <begin position="1013"/>
        <end position="1068"/>
    </location>
</feature>
<dbReference type="EMBL" id="JAKWBI020000317">
    <property type="protein sequence ID" value="KAJ2896693.1"/>
    <property type="molecule type" value="Genomic_DNA"/>
</dbReference>
<organism evidence="2 3">
    <name type="scientific">Zalerion maritima</name>
    <dbReference type="NCBI Taxonomy" id="339359"/>
    <lineage>
        <taxon>Eukaryota</taxon>
        <taxon>Fungi</taxon>
        <taxon>Dikarya</taxon>
        <taxon>Ascomycota</taxon>
        <taxon>Pezizomycotina</taxon>
        <taxon>Sordariomycetes</taxon>
        <taxon>Lulworthiomycetidae</taxon>
        <taxon>Lulworthiales</taxon>
        <taxon>Lulworthiaceae</taxon>
        <taxon>Zalerion</taxon>
    </lineage>
</organism>
<feature type="compositionally biased region" description="Polar residues" evidence="1">
    <location>
        <begin position="1049"/>
        <end position="1059"/>
    </location>
</feature>
<feature type="compositionally biased region" description="Polar residues" evidence="1">
    <location>
        <begin position="1260"/>
        <end position="1269"/>
    </location>
</feature>
<feature type="compositionally biased region" description="Acidic residues" evidence="1">
    <location>
        <begin position="746"/>
        <end position="772"/>
    </location>
</feature>
<accession>A0AAD5RKS9</accession>